<dbReference type="PANTHER" id="PTHR40590:SF1">
    <property type="entry name" value="CYTOPLASMIC PROTEIN"/>
    <property type="match status" value="1"/>
</dbReference>
<gene>
    <name evidence="2" type="ORF">FIT94_02880</name>
</gene>
<dbReference type="InterPro" id="IPR002816">
    <property type="entry name" value="TraB/PrgY/GumN_fam"/>
</dbReference>
<dbReference type="AlphaFoldDB" id="A0AAX1EYW9"/>
<evidence type="ECO:0000313" key="2">
    <source>
        <dbReference type="EMBL" id="QDC41023.1"/>
    </source>
</evidence>
<proteinExistence type="predicted"/>
<evidence type="ECO:0000313" key="3">
    <source>
        <dbReference type="Proteomes" id="UP000314901"/>
    </source>
</evidence>
<sequence>MKRFLILVILLLNTVSFANASERGLFWKLKAPNGLTHYLFGTIHTDDNRITKFLPAVKKSVNASDLLLVEITPGDHSQNLFMKNYSLVSHLNAEELNQIKKLSEFHVMYFENVIRMKPWLLAIIFDSPKPHTEFNQDYLLMAMAEDLDKEVLGIESSKEHFASMDSLSLDEQLMMLRAVLKKTEKERLYDYNLLMKEYLSADVEQIRKTDEQLTGKLLPKALWAKIKIQLMDERNKKMAIKIKELAQDKQLFIAVGASHLSGKDGLLSQLRDSGFKLTPLKAFE</sequence>
<dbReference type="RefSeq" id="WP_139867508.1">
    <property type="nucleotide sequence ID" value="NZ_CP040949.1"/>
</dbReference>
<feature type="chain" id="PRO_5043342784" evidence="1">
    <location>
        <begin position="21"/>
        <end position="284"/>
    </location>
</feature>
<organism evidence="2 3">
    <name type="scientific">Candidatus Methylopumilus universalis</name>
    <dbReference type="NCBI Taxonomy" id="2588536"/>
    <lineage>
        <taxon>Bacteria</taxon>
        <taxon>Pseudomonadati</taxon>
        <taxon>Pseudomonadota</taxon>
        <taxon>Betaproteobacteria</taxon>
        <taxon>Nitrosomonadales</taxon>
        <taxon>Methylophilaceae</taxon>
        <taxon>Candidatus Methylopumilus</taxon>
    </lineage>
</organism>
<keyword evidence="1" id="KW-0732">Signal</keyword>
<evidence type="ECO:0000256" key="1">
    <source>
        <dbReference type="SAM" id="SignalP"/>
    </source>
</evidence>
<accession>A0AAX1EYW9</accession>
<feature type="signal peptide" evidence="1">
    <location>
        <begin position="1"/>
        <end position="20"/>
    </location>
</feature>
<reference evidence="2 3" key="1">
    <citation type="journal article" date="2019" name="ISME J.">
        <title>Evolution in action: habitat transition from sediment to the pelagial leads to genome streamlining in Methylophilaceae.</title>
        <authorList>
            <person name="Salcher M."/>
            <person name="Schaefle D."/>
            <person name="Kaspar M."/>
            <person name="Neuenschwander S.M."/>
            <person name="Ghai R."/>
        </authorList>
    </citation>
    <scope>NUCLEOTIDE SEQUENCE [LARGE SCALE GENOMIC DNA]</scope>
    <source>
        <strain evidence="2 3">MMS-RVI-51</strain>
    </source>
</reference>
<dbReference type="KEGG" id="muv:FIT94_02880"/>
<dbReference type="EMBL" id="CP040953">
    <property type="protein sequence ID" value="QDC41023.1"/>
    <property type="molecule type" value="Genomic_DNA"/>
</dbReference>
<dbReference type="GeneID" id="66284819"/>
<dbReference type="Proteomes" id="UP000314901">
    <property type="component" value="Chromosome"/>
</dbReference>
<protein>
    <submittedName>
        <fullName evidence="2">TraB/GumN family protein</fullName>
    </submittedName>
</protein>
<dbReference type="CDD" id="cd14789">
    <property type="entry name" value="Tiki"/>
    <property type="match status" value="1"/>
</dbReference>
<dbReference type="InterPro" id="IPR047111">
    <property type="entry name" value="YbaP-like"/>
</dbReference>
<dbReference type="Pfam" id="PF01963">
    <property type="entry name" value="TraB_PrgY_gumN"/>
    <property type="match status" value="1"/>
</dbReference>
<name>A0AAX1EYW9_9PROT</name>
<dbReference type="PANTHER" id="PTHR40590">
    <property type="entry name" value="CYTOPLASMIC PROTEIN-RELATED"/>
    <property type="match status" value="1"/>
</dbReference>